<name>A0A0M3K127_ANISI</name>
<reference evidence="2 3" key="2">
    <citation type="submission" date="2018-11" db="EMBL/GenBank/DDBJ databases">
        <authorList>
            <consortium name="Pathogen Informatics"/>
        </authorList>
    </citation>
    <scope>NUCLEOTIDE SEQUENCE [LARGE SCALE GENOMIC DNA]</scope>
</reference>
<evidence type="ECO:0000313" key="4">
    <source>
        <dbReference type="WBParaSite" id="ASIM_0001455501-mRNA-1"/>
    </source>
</evidence>
<proteinExistence type="predicted"/>
<dbReference type="AlphaFoldDB" id="A0A0M3K127"/>
<evidence type="ECO:0000256" key="1">
    <source>
        <dbReference type="SAM" id="MobiDB-lite"/>
    </source>
</evidence>
<dbReference type="EMBL" id="UYRR01031564">
    <property type="protein sequence ID" value="VDK51058.1"/>
    <property type="molecule type" value="Genomic_DNA"/>
</dbReference>
<sequence length="228" mass="25294">MEIIFRSAILENTPLTKQSKTASTSLIDTYSTRRRSVIPRDLKADNTDTDTDTTTPFEHSSLDDEAIEEMNSIKISERLEGMRSRLDATMNSIPNQSPKKKVSVESEKTDLLNESRRLAGACKALVRAVNGEEERQLATITHEIVESADHLTSTTQQIIQHSNSVFSAQLMTAKTDQMLKSLIETLALVEEVRVLENASSSDAMKTLTSRSTTLAAQITQLIQAVRNL</sequence>
<organism evidence="4">
    <name type="scientific">Anisakis simplex</name>
    <name type="common">Herring worm</name>
    <dbReference type="NCBI Taxonomy" id="6269"/>
    <lineage>
        <taxon>Eukaryota</taxon>
        <taxon>Metazoa</taxon>
        <taxon>Ecdysozoa</taxon>
        <taxon>Nematoda</taxon>
        <taxon>Chromadorea</taxon>
        <taxon>Rhabditida</taxon>
        <taxon>Spirurina</taxon>
        <taxon>Ascaridomorpha</taxon>
        <taxon>Ascaridoidea</taxon>
        <taxon>Anisakidae</taxon>
        <taxon>Anisakis</taxon>
        <taxon>Anisakis simplex complex</taxon>
    </lineage>
</organism>
<dbReference type="WBParaSite" id="ASIM_0001455501-mRNA-1">
    <property type="protein sequence ID" value="ASIM_0001455501-mRNA-1"/>
    <property type="gene ID" value="ASIM_0001455501"/>
</dbReference>
<dbReference type="OrthoDB" id="5847988at2759"/>
<evidence type="ECO:0000313" key="2">
    <source>
        <dbReference type="EMBL" id="VDK51058.1"/>
    </source>
</evidence>
<evidence type="ECO:0000313" key="3">
    <source>
        <dbReference type="Proteomes" id="UP000267096"/>
    </source>
</evidence>
<gene>
    <name evidence="2" type="ORF">ASIM_LOCUS13965</name>
</gene>
<keyword evidence="3" id="KW-1185">Reference proteome</keyword>
<dbReference type="Proteomes" id="UP000267096">
    <property type="component" value="Unassembled WGS sequence"/>
</dbReference>
<reference evidence="4" key="1">
    <citation type="submission" date="2017-02" db="UniProtKB">
        <authorList>
            <consortium name="WormBaseParasite"/>
        </authorList>
    </citation>
    <scope>IDENTIFICATION</scope>
</reference>
<accession>A0A0M3K127</accession>
<feature type="region of interest" description="Disordered" evidence="1">
    <location>
        <begin position="38"/>
        <end position="59"/>
    </location>
</feature>
<protein>
    <submittedName>
        <fullName evidence="4">Methyl-accepting chemotaxis protein</fullName>
    </submittedName>
</protein>